<name>A0ABD3MXE9_9STRA</name>
<dbReference type="Proteomes" id="UP001530293">
    <property type="component" value="Unassembled WGS sequence"/>
</dbReference>
<dbReference type="AlphaFoldDB" id="A0ABD3MXE9"/>
<accession>A0ABD3MXE9</accession>
<organism evidence="1 2">
    <name type="scientific">Discostella pseudostelligera</name>
    <dbReference type="NCBI Taxonomy" id="259834"/>
    <lineage>
        <taxon>Eukaryota</taxon>
        <taxon>Sar</taxon>
        <taxon>Stramenopiles</taxon>
        <taxon>Ochrophyta</taxon>
        <taxon>Bacillariophyta</taxon>
        <taxon>Coscinodiscophyceae</taxon>
        <taxon>Thalassiosirophycidae</taxon>
        <taxon>Stephanodiscales</taxon>
        <taxon>Stephanodiscaceae</taxon>
        <taxon>Discostella</taxon>
    </lineage>
</organism>
<proteinExistence type="predicted"/>
<dbReference type="EMBL" id="JALLBG020000075">
    <property type="protein sequence ID" value="KAL3767501.1"/>
    <property type="molecule type" value="Genomic_DNA"/>
</dbReference>
<evidence type="ECO:0000313" key="1">
    <source>
        <dbReference type="EMBL" id="KAL3767501.1"/>
    </source>
</evidence>
<comment type="caution">
    <text evidence="1">The sequence shown here is derived from an EMBL/GenBank/DDBJ whole genome shotgun (WGS) entry which is preliminary data.</text>
</comment>
<keyword evidence="2" id="KW-1185">Reference proteome</keyword>
<sequence length="56" mass="6849">MIMVWERKKEKKKKKEEEAMVGSTKFSLQEYLWMTMIRNKPASDRLYDLNNKMSFT</sequence>
<gene>
    <name evidence="1" type="ORF">ACHAWU_000164</name>
</gene>
<evidence type="ECO:0000313" key="2">
    <source>
        <dbReference type="Proteomes" id="UP001530293"/>
    </source>
</evidence>
<protein>
    <submittedName>
        <fullName evidence="1">Uncharacterized protein</fullName>
    </submittedName>
</protein>
<reference evidence="1 2" key="1">
    <citation type="submission" date="2024-10" db="EMBL/GenBank/DDBJ databases">
        <title>Updated reference genomes for cyclostephanoid diatoms.</title>
        <authorList>
            <person name="Roberts W.R."/>
            <person name="Alverson A.J."/>
        </authorList>
    </citation>
    <scope>NUCLEOTIDE SEQUENCE [LARGE SCALE GENOMIC DNA]</scope>
    <source>
        <strain evidence="1 2">AJA232-27</strain>
    </source>
</reference>